<proteinExistence type="predicted"/>
<protein>
    <submittedName>
        <fullName evidence="2">Uncharacterized protein</fullName>
    </submittedName>
</protein>
<name>A0A8H4QZB5_9AGAR</name>
<feature type="compositionally biased region" description="Basic residues" evidence="1">
    <location>
        <begin position="136"/>
        <end position="153"/>
    </location>
</feature>
<comment type="caution">
    <text evidence="2">The sequence shown here is derived from an EMBL/GenBank/DDBJ whole genome shotgun (WGS) entry which is preliminary data.</text>
</comment>
<organism evidence="2 3">
    <name type="scientific">Agrocybe pediades</name>
    <dbReference type="NCBI Taxonomy" id="84607"/>
    <lineage>
        <taxon>Eukaryota</taxon>
        <taxon>Fungi</taxon>
        <taxon>Dikarya</taxon>
        <taxon>Basidiomycota</taxon>
        <taxon>Agaricomycotina</taxon>
        <taxon>Agaricomycetes</taxon>
        <taxon>Agaricomycetidae</taxon>
        <taxon>Agaricales</taxon>
        <taxon>Agaricineae</taxon>
        <taxon>Strophariaceae</taxon>
        <taxon>Agrocybe</taxon>
    </lineage>
</organism>
<evidence type="ECO:0000256" key="1">
    <source>
        <dbReference type="SAM" id="MobiDB-lite"/>
    </source>
</evidence>
<gene>
    <name evidence="2" type="ORF">D9613_000205</name>
</gene>
<sequence length="574" mass="63346">MSTADSPPIHLVGTQAFFPSLLAYIRNLSATAFLPLDNVIFQSILLCLIAGDKHLILRTPEEDVGLTVKLALWHELMSVETLSSIFNLSTQKVKIRKDALQKFDSPSANPTAFLGSLFLSNPAPQDDDKHSDNVKHFGHHRQQSSRSSRHKSRSIPNNLAGVAQAHGTPESPILRPQPRYAHAYTDPLPLPSKTHRKTTLQLPQALVISGLEDASDTVQRTFSKVLADKKIDVEALKGASGLHSDDSNTSHLPEGFLAIYVCPWHATQRPSIHKSLLDKFAMSTNVYISQTVRRDFQSLPFSPVSRTYHANLGSYSTPGSPSPSSPANLPPTHTPPTATKSLPLTHRPPSHHTVILPDIVLPWTFIKSLQEVRSKTHISYTLSLYISDIFSATRHNSRLNALLLTARSMKDAEDLIRASRVIGNDLTGMELVRSSPMTHHHQRSHSDGGSFSDNESTDPMLEDYVRLADERNSAMSSSHPNDRDHEEAYPLTLDVSEVDIARIVPRVISHRVSLRDGPRDEILSSALFGATFTPKTFNTTHRSDDGENVENVVQGTARQAQSVKDVLVSILAEV</sequence>
<accession>A0A8H4QZB5</accession>
<dbReference type="AlphaFoldDB" id="A0A8H4QZB5"/>
<feature type="compositionally biased region" description="Pro residues" evidence="1">
    <location>
        <begin position="320"/>
        <end position="334"/>
    </location>
</feature>
<dbReference type="Proteomes" id="UP000521872">
    <property type="component" value="Unassembled WGS sequence"/>
</dbReference>
<feature type="compositionally biased region" description="Basic and acidic residues" evidence="1">
    <location>
        <begin position="126"/>
        <end position="135"/>
    </location>
</feature>
<dbReference type="EMBL" id="JAACJL010000015">
    <property type="protein sequence ID" value="KAF4620282.1"/>
    <property type="molecule type" value="Genomic_DNA"/>
</dbReference>
<feature type="region of interest" description="Disordered" evidence="1">
    <location>
        <begin position="124"/>
        <end position="154"/>
    </location>
</feature>
<keyword evidence="3" id="KW-1185">Reference proteome</keyword>
<reference evidence="2 3" key="1">
    <citation type="submission" date="2019-12" db="EMBL/GenBank/DDBJ databases">
        <authorList>
            <person name="Floudas D."/>
            <person name="Bentzer J."/>
            <person name="Ahren D."/>
            <person name="Johansson T."/>
            <person name="Persson P."/>
            <person name="Tunlid A."/>
        </authorList>
    </citation>
    <scope>NUCLEOTIDE SEQUENCE [LARGE SCALE GENOMIC DNA]</scope>
    <source>
        <strain evidence="2 3">CBS 102.39</strain>
    </source>
</reference>
<feature type="region of interest" description="Disordered" evidence="1">
    <location>
        <begin position="435"/>
        <end position="458"/>
    </location>
</feature>
<feature type="region of interest" description="Disordered" evidence="1">
    <location>
        <begin position="312"/>
        <end position="347"/>
    </location>
</feature>
<evidence type="ECO:0000313" key="2">
    <source>
        <dbReference type="EMBL" id="KAF4620282.1"/>
    </source>
</evidence>
<evidence type="ECO:0000313" key="3">
    <source>
        <dbReference type="Proteomes" id="UP000521872"/>
    </source>
</evidence>